<evidence type="ECO:0000313" key="3">
    <source>
        <dbReference type="EMBL" id="GLI94114.1"/>
    </source>
</evidence>
<dbReference type="PROSITE" id="PS50005">
    <property type="entry name" value="TPR"/>
    <property type="match status" value="1"/>
</dbReference>
<proteinExistence type="predicted"/>
<evidence type="ECO:0000256" key="2">
    <source>
        <dbReference type="SAM" id="MobiDB-lite"/>
    </source>
</evidence>
<feature type="repeat" description="TPR" evidence="1">
    <location>
        <begin position="69"/>
        <end position="102"/>
    </location>
</feature>
<keyword evidence="1" id="KW-0802">TPR repeat</keyword>
<dbReference type="Pfam" id="PF13432">
    <property type="entry name" value="TPR_16"/>
    <property type="match status" value="1"/>
</dbReference>
<dbReference type="PROSITE" id="PS51257">
    <property type="entry name" value="PROKAR_LIPOPROTEIN"/>
    <property type="match status" value="1"/>
</dbReference>
<keyword evidence="4" id="KW-1185">Reference proteome</keyword>
<sequence>MRRIALFLAITPGLIACVLFGPQTLGHLLLSLGAPSTAAHVFDDPAWKGAALYAAGDWNAAAKAFATDARNAYNLGDALARAGRLEEAIAAFDRALISNPDDADAAYNKALLEASLRRDPGPAGGGAEGVVANSPASKAGGSRDRPSTEGHTGGVGDGLASGRETESRGGTSAAASKEGTGDSAPGNSGSASSGPGAGVSQGAAFSGDLTSLVAELLREHASRARRRLQTGGVHPSADWLQTLPDDPGRFLKLRILAEKARRLRAAGGPIPEDD</sequence>
<dbReference type="AlphaFoldDB" id="A0A9W6GWG4"/>
<comment type="caution">
    <text evidence="3">The sequence shown here is derived from an EMBL/GenBank/DDBJ whole genome shotgun (WGS) entry which is preliminary data.</text>
</comment>
<dbReference type="InterPro" id="IPR019734">
    <property type="entry name" value="TPR_rpt"/>
</dbReference>
<accession>A0A9W6GWG4</accession>
<reference evidence="3" key="1">
    <citation type="journal article" date="2023" name="Int. J. Syst. Evol. Microbiol.">
        <title>Methylocystis iwaonis sp. nov., a type II methane-oxidizing bacterium from surface soil of a rice paddy field in Japan, and emended description of the genus Methylocystis (ex Whittenbury et al. 1970) Bowman et al. 1993.</title>
        <authorList>
            <person name="Kaise H."/>
            <person name="Sawadogo J.B."/>
            <person name="Alam M.S."/>
            <person name="Ueno C."/>
            <person name="Dianou D."/>
            <person name="Shinjo R."/>
            <person name="Asakawa S."/>
        </authorList>
    </citation>
    <scope>NUCLEOTIDE SEQUENCE</scope>
    <source>
        <strain evidence="3">LMG27198</strain>
    </source>
</reference>
<dbReference type="SUPFAM" id="SSF48452">
    <property type="entry name" value="TPR-like"/>
    <property type="match status" value="1"/>
</dbReference>
<protein>
    <recommendedName>
        <fullName evidence="5">Tetratricopeptide repeat protein</fullName>
    </recommendedName>
</protein>
<organism evidence="3 4">
    <name type="scientific">Methylocystis echinoides</name>
    <dbReference type="NCBI Taxonomy" id="29468"/>
    <lineage>
        <taxon>Bacteria</taxon>
        <taxon>Pseudomonadati</taxon>
        <taxon>Pseudomonadota</taxon>
        <taxon>Alphaproteobacteria</taxon>
        <taxon>Hyphomicrobiales</taxon>
        <taxon>Methylocystaceae</taxon>
        <taxon>Methylocystis</taxon>
    </lineage>
</organism>
<dbReference type="RefSeq" id="WP_281804134.1">
    <property type="nucleotide sequence ID" value="NZ_BSEC01000001.1"/>
</dbReference>
<dbReference type="PROSITE" id="PS50293">
    <property type="entry name" value="TPR_REGION"/>
    <property type="match status" value="1"/>
</dbReference>
<dbReference type="InterPro" id="IPR011990">
    <property type="entry name" value="TPR-like_helical_dom_sf"/>
</dbReference>
<evidence type="ECO:0000313" key="4">
    <source>
        <dbReference type="Proteomes" id="UP001144323"/>
    </source>
</evidence>
<dbReference type="EMBL" id="BSEC01000001">
    <property type="protein sequence ID" value="GLI94114.1"/>
    <property type="molecule type" value="Genomic_DNA"/>
</dbReference>
<evidence type="ECO:0000256" key="1">
    <source>
        <dbReference type="PROSITE-ProRule" id="PRU00339"/>
    </source>
</evidence>
<dbReference type="Gene3D" id="1.25.40.10">
    <property type="entry name" value="Tetratricopeptide repeat domain"/>
    <property type="match status" value="1"/>
</dbReference>
<name>A0A9W6GWG4_9HYPH</name>
<evidence type="ECO:0008006" key="5">
    <source>
        <dbReference type="Google" id="ProtNLM"/>
    </source>
</evidence>
<dbReference type="Proteomes" id="UP001144323">
    <property type="component" value="Unassembled WGS sequence"/>
</dbReference>
<feature type="region of interest" description="Disordered" evidence="2">
    <location>
        <begin position="118"/>
        <end position="202"/>
    </location>
</feature>
<gene>
    <name evidence="3" type="ORF">LMG27198_31060</name>
</gene>
<feature type="compositionally biased region" description="Low complexity" evidence="2">
    <location>
        <begin position="183"/>
        <end position="202"/>
    </location>
</feature>